<sequence>MKMNRLLLAVAAVLAPLTVPTAAMAEGGIYVGTEGAKVAVGGYDTVSYFRGTGAPVKGNARYKLKWKGADWHFSSEANAAAFKANPIAYAPQYGGHCAWAMAQGYLAPGDPTAFDIVGGKLYLNYDQDIRAKWRKNTAGFIAKGGPNWAKTPAGKTYSGSSWFGF</sequence>
<accession>A0ABR6HZW4</accession>
<gene>
    <name evidence="3" type="ORF">FHS52_002126</name>
</gene>
<evidence type="ECO:0000259" key="2">
    <source>
        <dbReference type="Pfam" id="PF04945"/>
    </source>
</evidence>
<dbReference type="Proteomes" id="UP000548685">
    <property type="component" value="Unassembled WGS sequence"/>
</dbReference>
<feature type="domain" description="YHS" evidence="2">
    <location>
        <begin position="53"/>
        <end position="93"/>
    </location>
</feature>
<evidence type="ECO:0000256" key="1">
    <source>
        <dbReference type="SAM" id="SignalP"/>
    </source>
</evidence>
<comment type="caution">
    <text evidence="3">The sequence shown here is derived from an EMBL/GenBank/DDBJ whole genome shotgun (WGS) entry which is preliminary data.</text>
</comment>
<evidence type="ECO:0000313" key="4">
    <source>
        <dbReference type="Proteomes" id="UP000548685"/>
    </source>
</evidence>
<organism evidence="3 4">
    <name type="scientific">Erythrobacter ramosus</name>
    <dbReference type="NCBI Taxonomy" id="35811"/>
    <lineage>
        <taxon>Bacteria</taxon>
        <taxon>Pseudomonadati</taxon>
        <taxon>Pseudomonadota</taxon>
        <taxon>Alphaproteobacteria</taxon>
        <taxon>Sphingomonadales</taxon>
        <taxon>Erythrobacteraceae</taxon>
        <taxon>Erythrobacter/Porphyrobacter group</taxon>
        <taxon>Erythrobacter</taxon>
    </lineage>
</organism>
<dbReference type="InterPro" id="IPR007029">
    <property type="entry name" value="YHS_dom"/>
</dbReference>
<dbReference type="NCBIfam" id="NF041384">
    <property type="entry name" value="YHS_seleno_dom"/>
    <property type="match status" value="1"/>
</dbReference>
<feature type="signal peptide" evidence="1">
    <location>
        <begin position="1"/>
        <end position="25"/>
    </location>
</feature>
<keyword evidence="1" id="KW-0732">Signal</keyword>
<protein>
    <submittedName>
        <fullName evidence="3">YHS domain-containing protein</fullName>
    </submittedName>
</protein>
<keyword evidence="4" id="KW-1185">Reference proteome</keyword>
<feature type="chain" id="PRO_5046775046" evidence="1">
    <location>
        <begin position="26"/>
        <end position="165"/>
    </location>
</feature>
<dbReference type="Pfam" id="PF04945">
    <property type="entry name" value="YHS"/>
    <property type="match status" value="1"/>
</dbReference>
<dbReference type="RefSeq" id="WP_202390945.1">
    <property type="nucleotide sequence ID" value="NZ_WTYB01000002.1"/>
</dbReference>
<evidence type="ECO:0000313" key="3">
    <source>
        <dbReference type="EMBL" id="MBB3776157.1"/>
    </source>
</evidence>
<dbReference type="EMBL" id="JACICE010000002">
    <property type="protein sequence ID" value="MBB3776157.1"/>
    <property type="molecule type" value="Genomic_DNA"/>
</dbReference>
<proteinExistence type="predicted"/>
<name>A0ABR6HZW4_9SPHN</name>
<reference evidence="3 4" key="1">
    <citation type="submission" date="2020-08" db="EMBL/GenBank/DDBJ databases">
        <title>Genomic Encyclopedia of Type Strains, Phase IV (KMG-IV): sequencing the most valuable type-strain genomes for metagenomic binning, comparative biology and taxonomic classification.</title>
        <authorList>
            <person name="Goeker M."/>
        </authorList>
    </citation>
    <scope>NUCLEOTIDE SEQUENCE [LARGE SCALE GENOMIC DNA]</scope>
    <source>
        <strain evidence="3 4">DSM 8510</strain>
    </source>
</reference>